<feature type="domain" description="Alcohol dehydrogenase iron-type/glycerol dehydrogenase GldA" evidence="3">
    <location>
        <begin position="8"/>
        <end position="181"/>
    </location>
</feature>
<dbReference type="InterPro" id="IPR056798">
    <property type="entry name" value="ADH_Fe_C"/>
</dbReference>
<dbReference type="InterPro" id="IPR001670">
    <property type="entry name" value="ADH_Fe/GldA"/>
</dbReference>
<reference evidence="5" key="1">
    <citation type="submission" date="2020-10" db="EMBL/GenBank/DDBJ databases">
        <authorList>
            <person name="Gilroy R."/>
        </authorList>
    </citation>
    <scope>NUCLEOTIDE SEQUENCE</scope>
    <source>
        <strain evidence="5">10669</strain>
    </source>
</reference>
<comment type="similarity">
    <text evidence="1">Belongs to the iron-containing alcohol dehydrogenase family.</text>
</comment>
<protein>
    <submittedName>
        <fullName evidence="5">Iron-containing alcohol dehydrogenase</fullName>
    </submittedName>
</protein>
<keyword evidence="2" id="KW-0560">Oxidoreductase</keyword>
<comment type="caution">
    <text evidence="5">The sequence shown here is derived from an EMBL/GenBank/DDBJ whole genome shotgun (WGS) entry which is preliminary data.</text>
</comment>
<dbReference type="GO" id="GO:0004022">
    <property type="term" value="F:alcohol dehydrogenase (NAD+) activity"/>
    <property type="evidence" value="ECO:0007669"/>
    <property type="project" value="TreeGrafter"/>
</dbReference>
<evidence type="ECO:0000313" key="5">
    <source>
        <dbReference type="EMBL" id="HIV03570.1"/>
    </source>
</evidence>
<evidence type="ECO:0000256" key="2">
    <source>
        <dbReference type="ARBA" id="ARBA00023002"/>
    </source>
</evidence>
<dbReference type="InterPro" id="IPR039697">
    <property type="entry name" value="Alcohol_dehydrogenase_Fe"/>
</dbReference>
<dbReference type="Pfam" id="PF00465">
    <property type="entry name" value="Fe-ADH"/>
    <property type="match status" value="1"/>
</dbReference>
<dbReference type="GO" id="GO:0046872">
    <property type="term" value="F:metal ion binding"/>
    <property type="evidence" value="ECO:0007669"/>
    <property type="project" value="InterPro"/>
</dbReference>
<proteinExistence type="inferred from homology"/>
<dbReference type="Gene3D" id="1.20.1090.10">
    <property type="entry name" value="Dehydroquinate synthase-like - alpha domain"/>
    <property type="match status" value="1"/>
</dbReference>
<accession>A0A9D1NI85</accession>
<dbReference type="SUPFAM" id="SSF56796">
    <property type="entry name" value="Dehydroquinate synthase-like"/>
    <property type="match status" value="1"/>
</dbReference>
<dbReference type="Pfam" id="PF25137">
    <property type="entry name" value="ADH_Fe_C"/>
    <property type="match status" value="1"/>
</dbReference>
<name>A0A9D1NI85_9BACT</name>
<dbReference type="AlphaFoldDB" id="A0A9D1NI85"/>
<feature type="non-terminal residue" evidence="5">
    <location>
        <position position="381"/>
    </location>
</feature>
<evidence type="ECO:0000259" key="3">
    <source>
        <dbReference type="Pfam" id="PF00465"/>
    </source>
</evidence>
<sequence length="381" mass="40732">MHYEMFVPTRTLFGAGTLNKLGEQKLPGKKALLMISNGKSTRASGTLARTEEQLRKAGVESVLFDKVEANPLKTTVMAGGAAAREHGCDFIVALGGGSVMDAAKGVAVVAANDGDLWDYVAFGTGKGKPIANRPLPIVAVTTTAGTGSETDAGGVITNAETREKTALFDEALFPVLAVVDPELTKTVPAKFTAFQGFDALFHSTEACISRRANLMSDMYALAAIENVARFLPRAVRDGNDIEARTRVSWGNTLSGSVMCVGSCTSEHSLEHAMSAFHQELPHGAGLIMISKAYYAHFVRRGVCPERFVRMAKAMGAEDASVPEDFLRALEKLQNDCGVGDLKMSDYGIVPEEFPEMARNAKEAMGFLFPNDPAPLSDEDCV</sequence>
<dbReference type="EMBL" id="DVOG01000010">
    <property type="protein sequence ID" value="HIV03570.1"/>
    <property type="molecule type" value="Genomic_DNA"/>
</dbReference>
<dbReference type="Proteomes" id="UP000886812">
    <property type="component" value="Unassembled WGS sequence"/>
</dbReference>
<dbReference type="FunFam" id="3.40.50.1970:FF:000003">
    <property type="entry name" value="Alcohol dehydrogenase, iron-containing"/>
    <property type="match status" value="1"/>
</dbReference>
<evidence type="ECO:0000256" key="1">
    <source>
        <dbReference type="ARBA" id="ARBA00007358"/>
    </source>
</evidence>
<dbReference type="PANTHER" id="PTHR11496">
    <property type="entry name" value="ALCOHOL DEHYDROGENASE"/>
    <property type="match status" value="1"/>
</dbReference>
<gene>
    <name evidence="5" type="ORF">IAC75_00240</name>
</gene>
<reference evidence="5" key="2">
    <citation type="journal article" date="2021" name="PeerJ">
        <title>Extensive microbial diversity within the chicken gut microbiome revealed by metagenomics and culture.</title>
        <authorList>
            <person name="Gilroy R."/>
            <person name="Ravi A."/>
            <person name="Getino M."/>
            <person name="Pursley I."/>
            <person name="Horton D.L."/>
            <person name="Alikhan N.F."/>
            <person name="Baker D."/>
            <person name="Gharbi K."/>
            <person name="Hall N."/>
            <person name="Watson M."/>
            <person name="Adriaenssens E.M."/>
            <person name="Foster-Nyarko E."/>
            <person name="Jarju S."/>
            <person name="Secka A."/>
            <person name="Antonio M."/>
            <person name="Oren A."/>
            <person name="Chaudhuri R.R."/>
            <person name="La Ragione R."/>
            <person name="Hildebrand F."/>
            <person name="Pallen M.J."/>
        </authorList>
    </citation>
    <scope>NUCLEOTIDE SEQUENCE</scope>
    <source>
        <strain evidence="5">10669</strain>
    </source>
</reference>
<dbReference type="CDD" id="cd08185">
    <property type="entry name" value="Fe-ADH-like"/>
    <property type="match status" value="1"/>
</dbReference>
<evidence type="ECO:0000313" key="6">
    <source>
        <dbReference type="Proteomes" id="UP000886812"/>
    </source>
</evidence>
<organism evidence="5 6">
    <name type="scientific">Candidatus Spyradosoma merdigallinarum</name>
    <dbReference type="NCBI Taxonomy" id="2840950"/>
    <lineage>
        <taxon>Bacteria</taxon>
        <taxon>Pseudomonadati</taxon>
        <taxon>Verrucomicrobiota</taxon>
        <taxon>Opitutia</taxon>
        <taxon>Opitutia incertae sedis</taxon>
        <taxon>Candidatus Spyradosoma</taxon>
    </lineage>
</organism>
<dbReference type="Gene3D" id="3.40.50.1970">
    <property type="match status" value="1"/>
</dbReference>
<evidence type="ECO:0000259" key="4">
    <source>
        <dbReference type="Pfam" id="PF25137"/>
    </source>
</evidence>
<dbReference type="PANTHER" id="PTHR11496:SF104">
    <property type="entry name" value="3-DEOXY-ALPHA-D-MANNO-OCTULOSONATE 8-OXIDASE"/>
    <property type="match status" value="1"/>
</dbReference>
<feature type="domain" description="Fe-containing alcohol dehydrogenase-like C-terminal" evidence="4">
    <location>
        <begin position="192"/>
        <end position="379"/>
    </location>
</feature>